<proteinExistence type="inferred from homology"/>
<evidence type="ECO:0000313" key="12">
    <source>
        <dbReference type="Proteomes" id="UP000610760"/>
    </source>
</evidence>
<evidence type="ECO:0000256" key="2">
    <source>
        <dbReference type="ARBA" id="ARBA00005417"/>
    </source>
</evidence>
<evidence type="ECO:0000256" key="9">
    <source>
        <dbReference type="SAM" id="MobiDB-lite"/>
    </source>
</evidence>
<dbReference type="InterPro" id="IPR017871">
    <property type="entry name" value="ABC_transporter-like_CS"/>
</dbReference>
<dbReference type="Pfam" id="PF00005">
    <property type="entry name" value="ABC_tran"/>
    <property type="match status" value="1"/>
</dbReference>
<dbReference type="GO" id="GO:0005524">
    <property type="term" value="F:ATP binding"/>
    <property type="evidence" value="ECO:0007669"/>
    <property type="project" value="UniProtKB-KW"/>
</dbReference>
<keyword evidence="8" id="KW-0472">Membrane</keyword>
<evidence type="ECO:0000256" key="1">
    <source>
        <dbReference type="ARBA" id="ARBA00004202"/>
    </source>
</evidence>
<dbReference type="RefSeq" id="WP_249295561.1">
    <property type="nucleotide sequence ID" value="NZ_JACRSV010000003.1"/>
</dbReference>
<dbReference type="InterPro" id="IPR050086">
    <property type="entry name" value="MetN_ABC_transporter-like"/>
</dbReference>
<dbReference type="PROSITE" id="PS00211">
    <property type="entry name" value="ABC_TRANSPORTER_1"/>
    <property type="match status" value="1"/>
</dbReference>
<keyword evidence="5" id="KW-0547">Nucleotide-binding</keyword>
<feature type="domain" description="ABC transporter" evidence="10">
    <location>
        <begin position="4"/>
        <end position="269"/>
    </location>
</feature>
<dbReference type="CDD" id="cd03262">
    <property type="entry name" value="ABC_HisP_GlnQ"/>
    <property type="match status" value="1"/>
</dbReference>
<dbReference type="InterPro" id="IPR030679">
    <property type="entry name" value="ABC_ATPase_HisP-typ"/>
</dbReference>
<keyword evidence="4" id="KW-1003">Cell membrane</keyword>
<dbReference type="FunFam" id="3.40.50.300:FF:000020">
    <property type="entry name" value="Amino acid ABC transporter ATP-binding component"/>
    <property type="match status" value="1"/>
</dbReference>
<dbReference type="InterPro" id="IPR003593">
    <property type="entry name" value="AAA+_ATPase"/>
</dbReference>
<comment type="caution">
    <text evidence="11">The sequence shown here is derived from an EMBL/GenBank/DDBJ whole genome shotgun (WGS) entry which is preliminary data.</text>
</comment>
<comment type="similarity">
    <text evidence="2">Belongs to the ABC transporter superfamily.</text>
</comment>
<dbReference type="EMBL" id="JACRSV010000003">
    <property type="protein sequence ID" value="MBC8560545.1"/>
    <property type="molecule type" value="Genomic_DNA"/>
</dbReference>
<feature type="region of interest" description="Disordered" evidence="9">
    <location>
        <begin position="71"/>
        <end position="96"/>
    </location>
</feature>
<dbReference type="SMART" id="SM00382">
    <property type="entry name" value="AAA"/>
    <property type="match status" value="1"/>
</dbReference>
<evidence type="ECO:0000256" key="3">
    <source>
        <dbReference type="ARBA" id="ARBA00022448"/>
    </source>
</evidence>
<accession>A0A926E6U4</accession>
<dbReference type="Proteomes" id="UP000610760">
    <property type="component" value="Unassembled WGS sequence"/>
</dbReference>
<evidence type="ECO:0000256" key="4">
    <source>
        <dbReference type="ARBA" id="ARBA00022475"/>
    </source>
</evidence>
<keyword evidence="12" id="KW-1185">Reference proteome</keyword>
<name>A0A926E6U4_9FIRM</name>
<dbReference type="PROSITE" id="PS50893">
    <property type="entry name" value="ABC_TRANSPORTER_2"/>
    <property type="match status" value="1"/>
</dbReference>
<gene>
    <name evidence="11" type="ORF">H8710_10765</name>
</gene>
<dbReference type="InterPro" id="IPR027417">
    <property type="entry name" value="P-loop_NTPase"/>
</dbReference>
<dbReference type="GO" id="GO:0016887">
    <property type="term" value="F:ATP hydrolysis activity"/>
    <property type="evidence" value="ECO:0007669"/>
    <property type="project" value="InterPro"/>
</dbReference>
<dbReference type="GO" id="GO:0015424">
    <property type="term" value="F:ABC-type amino acid transporter activity"/>
    <property type="evidence" value="ECO:0007669"/>
    <property type="project" value="InterPro"/>
</dbReference>
<dbReference type="PANTHER" id="PTHR43166:SF9">
    <property type="entry name" value="GLUTAMATE_ASPARTATE IMPORT ATP-BINDING PROTEIN GLTL"/>
    <property type="match status" value="1"/>
</dbReference>
<protein>
    <submittedName>
        <fullName evidence="11">Amino acid ABC transporter ATP-binding protein</fullName>
    </submittedName>
</protein>
<keyword evidence="7" id="KW-0029">Amino-acid transport</keyword>
<evidence type="ECO:0000256" key="6">
    <source>
        <dbReference type="ARBA" id="ARBA00022840"/>
    </source>
</evidence>
<keyword evidence="3" id="KW-0813">Transport</keyword>
<feature type="compositionally biased region" description="Basic residues" evidence="9">
    <location>
        <begin position="86"/>
        <end position="95"/>
    </location>
</feature>
<evidence type="ECO:0000256" key="8">
    <source>
        <dbReference type="ARBA" id="ARBA00023136"/>
    </source>
</evidence>
<dbReference type="SUPFAM" id="SSF52540">
    <property type="entry name" value="P-loop containing nucleoside triphosphate hydrolases"/>
    <property type="match status" value="1"/>
</dbReference>
<reference evidence="11" key="1">
    <citation type="submission" date="2020-08" db="EMBL/GenBank/DDBJ databases">
        <title>Genome public.</title>
        <authorList>
            <person name="Liu C."/>
            <person name="Sun Q."/>
        </authorList>
    </citation>
    <scope>NUCLEOTIDE SEQUENCE</scope>
    <source>
        <strain evidence="11">NSJ-33</strain>
    </source>
</reference>
<dbReference type="PANTHER" id="PTHR43166">
    <property type="entry name" value="AMINO ACID IMPORT ATP-BINDING PROTEIN"/>
    <property type="match status" value="1"/>
</dbReference>
<dbReference type="GO" id="GO:0005886">
    <property type="term" value="C:plasma membrane"/>
    <property type="evidence" value="ECO:0007669"/>
    <property type="project" value="UniProtKB-SubCell"/>
</dbReference>
<organism evidence="11 12">
    <name type="scientific">Fumia xinanensis</name>
    <dbReference type="NCBI Taxonomy" id="2763659"/>
    <lineage>
        <taxon>Bacteria</taxon>
        <taxon>Bacillati</taxon>
        <taxon>Bacillota</taxon>
        <taxon>Clostridia</taxon>
        <taxon>Eubacteriales</taxon>
        <taxon>Oscillospiraceae</taxon>
        <taxon>Fumia</taxon>
    </lineage>
</organism>
<dbReference type="Gene3D" id="3.40.50.300">
    <property type="entry name" value="P-loop containing nucleotide triphosphate hydrolases"/>
    <property type="match status" value="1"/>
</dbReference>
<dbReference type="AlphaFoldDB" id="A0A926E6U4"/>
<dbReference type="InterPro" id="IPR003439">
    <property type="entry name" value="ABC_transporter-like_ATP-bd"/>
</dbReference>
<evidence type="ECO:0000259" key="10">
    <source>
        <dbReference type="PROSITE" id="PS50893"/>
    </source>
</evidence>
<sequence length="276" mass="30392">MSVLSVKNVKKSFGDLEVIKDISFSLEDGEVLAIIGPSGSGKSTLLRCINLLETVDGGQITICGDLLVSDPQPDEETKDEVASGSKRSKKGKAVKKPVYAPKDQLRKIRLNTGLVFQNYNLFPHFSVLRNITEAPIRVTGMEKEKAKETARKLLQKMGLSGKEDAYPCQLSGGQAQRVSIARAMALNPKILFFDEPTSALDPELTGEILKVIKELAAEKMTMVIVTHEMAFAREVADRVIFMDQGVIVDEGTPEALFTSDHPRTREFLGNYYQSSL</sequence>
<evidence type="ECO:0000256" key="7">
    <source>
        <dbReference type="ARBA" id="ARBA00022970"/>
    </source>
</evidence>
<comment type="subcellular location">
    <subcellularLocation>
        <location evidence="1">Cell membrane</location>
        <topology evidence="1">Peripheral membrane protein</topology>
    </subcellularLocation>
</comment>
<keyword evidence="6 11" id="KW-0067">ATP-binding</keyword>
<dbReference type="PIRSF" id="PIRSF039085">
    <property type="entry name" value="ABC_ATPase_HisP"/>
    <property type="match status" value="1"/>
</dbReference>
<evidence type="ECO:0000256" key="5">
    <source>
        <dbReference type="ARBA" id="ARBA00022741"/>
    </source>
</evidence>
<evidence type="ECO:0000313" key="11">
    <source>
        <dbReference type="EMBL" id="MBC8560545.1"/>
    </source>
</evidence>